<comment type="caution">
    <text evidence="5">The sequence shown here is derived from an EMBL/GenBank/DDBJ whole genome shotgun (WGS) entry which is preliminary data.</text>
</comment>
<name>A0A1E5UNL6_9POAL</name>
<evidence type="ECO:0000256" key="3">
    <source>
        <dbReference type="ARBA" id="ARBA00022679"/>
    </source>
</evidence>
<protein>
    <submittedName>
        <fullName evidence="5">7-deoxyloganetin glucosyltransferase</fullName>
    </submittedName>
</protein>
<reference evidence="5 6" key="1">
    <citation type="submission" date="2016-09" db="EMBL/GenBank/DDBJ databases">
        <title>The draft genome of Dichanthelium oligosanthes: A C3 panicoid grass species.</title>
        <authorList>
            <person name="Studer A.J."/>
            <person name="Schnable J.C."/>
            <person name="Brutnell T.P."/>
        </authorList>
    </citation>
    <scope>NUCLEOTIDE SEQUENCE [LARGE SCALE GENOMIC DNA]</scope>
    <source>
        <strain evidence="6">cv. Kellogg 1175</strain>
        <tissue evidence="5">Leaf</tissue>
    </source>
</reference>
<dbReference type="GO" id="GO:0080044">
    <property type="term" value="F:quercetin 7-O-glucosyltransferase activity"/>
    <property type="evidence" value="ECO:0007669"/>
    <property type="project" value="TreeGrafter"/>
</dbReference>
<accession>A0A1E5UNL6</accession>
<dbReference type="FunFam" id="3.40.50.2000:FF:000027">
    <property type="entry name" value="Glycosyltransferase"/>
    <property type="match status" value="1"/>
</dbReference>
<dbReference type="Gene3D" id="3.40.50.2000">
    <property type="entry name" value="Glycogen Phosphorylase B"/>
    <property type="match status" value="2"/>
</dbReference>
<dbReference type="AlphaFoldDB" id="A0A1E5UNL6"/>
<dbReference type="OrthoDB" id="5835829at2759"/>
<keyword evidence="6" id="KW-1185">Reference proteome</keyword>
<feature type="region of interest" description="Disordered" evidence="4">
    <location>
        <begin position="39"/>
        <end position="60"/>
    </location>
</feature>
<dbReference type="PANTHER" id="PTHR11926:SF1498">
    <property type="entry name" value="GLYCOSYLTRANSFERASE"/>
    <property type="match status" value="1"/>
</dbReference>
<keyword evidence="3 5" id="KW-0808">Transferase</keyword>
<dbReference type="InterPro" id="IPR035595">
    <property type="entry name" value="UDP_glycos_trans_CS"/>
</dbReference>
<keyword evidence="2" id="KW-0328">Glycosyltransferase</keyword>
<evidence type="ECO:0000313" key="6">
    <source>
        <dbReference type="Proteomes" id="UP000095767"/>
    </source>
</evidence>
<dbReference type="PROSITE" id="PS00375">
    <property type="entry name" value="UDPGT"/>
    <property type="match status" value="1"/>
</dbReference>
<dbReference type="GO" id="GO:0080043">
    <property type="term" value="F:quercetin 3-O-glucosyltransferase activity"/>
    <property type="evidence" value="ECO:0007669"/>
    <property type="project" value="TreeGrafter"/>
</dbReference>
<comment type="similarity">
    <text evidence="1">Belongs to the UDP-glycosyltransferase family.</text>
</comment>
<dbReference type="SUPFAM" id="SSF53756">
    <property type="entry name" value="UDP-Glycosyltransferase/glycogen phosphorylase"/>
    <property type="match status" value="1"/>
</dbReference>
<proteinExistence type="inferred from homology"/>
<dbReference type="FunFam" id="3.40.50.2000:FF:000065">
    <property type="entry name" value="Glycosyltransferase"/>
    <property type="match status" value="1"/>
</dbReference>
<dbReference type="EMBL" id="LWDX02070236">
    <property type="protein sequence ID" value="OEL14385.1"/>
    <property type="molecule type" value="Genomic_DNA"/>
</dbReference>
<evidence type="ECO:0000256" key="1">
    <source>
        <dbReference type="ARBA" id="ARBA00009995"/>
    </source>
</evidence>
<gene>
    <name evidence="5" type="ORF">BAE44_0024596</name>
</gene>
<evidence type="ECO:0000256" key="2">
    <source>
        <dbReference type="ARBA" id="ARBA00022676"/>
    </source>
</evidence>
<sequence>MPALPPHRPTAPPRPTVLLRPTALELALLCPTALELERRATPASSPLPRRRRLLGRRATGDGRRLEVGRVSEPLGGGCVDDAGPARGVVPGADALIGGGGGVTGDGAADVVVVVGGGRGGGWEDAVVVGGRGEEQDGVVVVGEGPGDRKLGKEDGCVDGVREGSVNRGVPMATERTMRALLLMSPTTTTDAGSGEKPAAHAVFFPFPAQGHVTAALHLAKLLYIRGGVRVTFVHSDRNRRRLLRSRGPAALAGAPGFCFASVPDGLPPLSGEGDDDSHDPPQVMVALLSSLEASVPHLKKLLDDAAASGAPATCVVSDIESVLRAAAEVGVPAVAFWTPSACGLMASLQCQQLIDKGFVPLKGMNATVIDWVPGMPADMRLRDFVSFIRTTDPDDAMLRRVLGLMDSVRNAASAVVLNTFDELEGEVVAAMSTVLPPIYTVGPVPLLAEQVVAGGPLELDTVVANMTKEDDGCLAWLQSKRPRSVVYANFGSIAMLTSQQMQEFAWGLASSGHEFLMVIRKDQATGARGATPEFVEETKERGYITSWCPQEAVLRHEAIGVFLTHCGWNSMLESICSGVPMLCWPFGADQQTNCRFACTEWRVGVEISSDVKRGEVETLVRDVMGGEKGMELRRRAVEWKERAAAASQPGGSSWVNLDSVVNEVFYPCKGSLRPRFAGLRPASALAP</sequence>
<dbReference type="CDD" id="cd03784">
    <property type="entry name" value="GT1_Gtf-like"/>
    <property type="match status" value="1"/>
</dbReference>
<dbReference type="Proteomes" id="UP000095767">
    <property type="component" value="Unassembled WGS sequence"/>
</dbReference>
<evidence type="ECO:0000256" key="4">
    <source>
        <dbReference type="SAM" id="MobiDB-lite"/>
    </source>
</evidence>
<evidence type="ECO:0000313" key="5">
    <source>
        <dbReference type="EMBL" id="OEL14385.1"/>
    </source>
</evidence>
<organism evidence="5 6">
    <name type="scientific">Dichanthelium oligosanthes</name>
    <dbReference type="NCBI Taxonomy" id="888268"/>
    <lineage>
        <taxon>Eukaryota</taxon>
        <taxon>Viridiplantae</taxon>
        <taxon>Streptophyta</taxon>
        <taxon>Embryophyta</taxon>
        <taxon>Tracheophyta</taxon>
        <taxon>Spermatophyta</taxon>
        <taxon>Magnoliopsida</taxon>
        <taxon>Liliopsida</taxon>
        <taxon>Poales</taxon>
        <taxon>Poaceae</taxon>
        <taxon>PACMAD clade</taxon>
        <taxon>Panicoideae</taxon>
        <taxon>Panicodae</taxon>
        <taxon>Paniceae</taxon>
        <taxon>Dichantheliinae</taxon>
        <taxon>Dichanthelium</taxon>
    </lineage>
</organism>
<dbReference type="Pfam" id="PF00201">
    <property type="entry name" value="UDPGT"/>
    <property type="match status" value="1"/>
</dbReference>
<dbReference type="InterPro" id="IPR002213">
    <property type="entry name" value="UDP_glucos_trans"/>
</dbReference>
<dbReference type="PANTHER" id="PTHR11926">
    <property type="entry name" value="GLUCOSYL/GLUCURONOSYL TRANSFERASES"/>
    <property type="match status" value="1"/>
</dbReference>